<proteinExistence type="predicted"/>
<dbReference type="RefSeq" id="WP_012949489.1">
    <property type="nucleotide sequence ID" value="NC_013757.1"/>
</dbReference>
<gene>
    <name evidence="3" type="ordered locus">Gobs_3462</name>
</gene>
<feature type="signal peptide" evidence="2">
    <location>
        <begin position="1"/>
        <end position="20"/>
    </location>
</feature>
<reference evidence="3 4" key="1">
    <citation type="journal article" date="2010" name="Stand. Genomic Sci.">
        <title>Complete genome sequence of Geodermatophilus obscurus type strain (G-20).</title>
        <authorList>
            <person name="Ivanova N."/>
            <person name="Sikorski J."/>
            <person name="Jando M."/>
            <person name="Munk C."/>
            <person name="Lapidus A."/>
            <person name="Glavina Del Rio T."/>
            <person name="Copeland A."/>
            <person name="Tice H."/>
            <person name="Cheng J.-F."/>
            <person name="Lucas S."/>
            <person name="Chen F."/>
            <person name="Nolan M."/>
            <person name="Bruce D."/>
            <person name="Goodwin L."/>
            <person name="Pitluck S."/>
            <person name="Mavromatis K."/>
            <person name="Mikhailova N."/>
            <person name="Pati A."/>
            <person name="Chen A."/>
            <person name="Palaniappan K."/>
            <person name="Land M."/>
            <person name="Hauser L."/>
            <person name="Chang Y.-J."/>
            <person name="Jeffries C.D."/>
            <person name="Meincke L."/>
            <person name="Brettin T."/>
            <person name="Detter J.C."/>
            <person name="Detter J.C."/>
            <person name="Rohde M."/>
            <person name="Goeker M."/>
            <person name="Bristow J."/>
            <person name="Eisen J.A."/>
            <person name="Markowitz V."/>
            <person name="Hugenholtz P."/>
            <person name="Kyrpides N.C."/>
            <person name="Klenk H.-P."/>
        </authorList>
    </citation>
    <scope>NUCLEOTIDE SEQUENCE [LARGE SCALE GENOMIC DNA]</scope>
    <source>
        <strain evidence="4">ATCC 25078 / DSM 43160 / JCM 3152 / KCC A-0152 / KCTC 9177 / NBRC 13315 / NRRL B-3577 / G-20</strain>
    </source>
</reference>
<dbReference type="Proteomes" id="UP000001382">
    <property type="component" value="Chromosome"/>
</dbReference>
<evidence type="ECO:0000256" key="1">
    <source>
        <dbReference type="SAM" id="MobiDB-lite"/>
    </source>
</evidence>
<sequence>MYAGFVALLVNLAVTVLVTAALRAARVDGGVDGTAASDYTAQRDDPTFRGLPDPLESAPPGATGAPTARG</sequence>
<keyword evidence="4" id="KW-1185">Reference proteome</keyword>
<feature type="compositionally biased region" description="Low complexity" evidence="1">
    <location>
        <begin position="58"/>
        <end position="70"/>
    </location>
</feature>
<feature type="chain" id="PRO_5038870811" evidence="2">
    <location>
        <begin position="21"/>
        <end position="70"/>
    </location>
</feature>
<organism evidence="3 4">
    <name type="scientific">Geodermatophilus obscurus (strain ATCC 25078 / DSM 43160 / JCM 3152 / CCUG 61914 / KCC A-0152 / KCTC 9177 / NBRC 13315 / NRRL B-3577 / G-20)</name>
    <dbReference type="NCBI Taxonomy" id="526225"/>
    <lineage>
        <taxon>Bacteria</taxon>
        <taxon>Bacillati</taxon>
        <taxon>Actinomycetota</taxon>
        <taxon>Actinomycetes</taxon>
        <taxon>Geodermatophilales</taxon>
        <taxon>Geodermatophilaceae</taxon>
        <taxon>Geodermatophilus</taxon>
    </lineage>
</organism>
<dbReference type="HOGENOM" id="CLU_2752082_0_0_11"/>
<name>D2SB25_GEOOG</name>
<feature type="region of interest" description="Disordered" evidence="1">
    <location>
        <begin position="31"/>
        <end position="70"/>
    </location>
</feature>
<dbReference type="EMBL" id="CP001867">
    <property type="protein sequence ID" value="ADB76060.1"/>
    <property type="molecule type" value="Genomic_DNA"/>
</dbReference>
<dbReference type="STRING" id="526225.Gobs_3462"/>
<dbReference type="AlphaFoldDB" id="D2SB25"/>
<evidence type="ECO:0000313" key="4">
    <source>
        <dbReference type="Proteomes" id="UP000001382"/>
    </source>
</evidence>
<evidence type="ECO:0000256" key="2">
    <source>
        <dbReference type="SAM" id="SignalP"/>
    </source>
</evidence>
<protein>
    <submittedName>
        <fullName evidence="3">Na+/solute symporter</fullName>
    </submittedName>
</protein>
<evidence type="ECO:0000313" key="3">
    <source>
        <dbReference type="EMBL" id="ADB76060.1"/>
    </source>
</evidence>
<dbReference type="KEGG" id="gob:Gobs_3462"/>
<reference evidence="4" key="2">
    <citation type="submission" date="2010-01" db="EMBL/GenBank/DDBJ databases">
        <title>The complete genome of Geodermatophilus obscurus DSM 43160.</title>
        <authorList>
            <consortium name="US DOE Joint Genome Institute (JGI-PGF)"/>
            <person name="Lucas S."/>
            <person name="Copeland A."/>
            <person name="Lapidus A."/>
            <person name="Glavina del Rio T."/>
            <person name="Dalin E."/>
            <person name="Tice H."/>
            <person name="Bruce D."/>
            <person name="Goodwin L."/>
            <person name="Pitluck S."/>
            <person name="Kyrpides N."/>
            <person name="Mavromatis K."/>
            <person name="Ivanova N."/>
            <person name="Munk A.C."/>
            <person name="Brettin T."/>
            <person name="Detter J.C."/>
            <person name="Han C."/>
            <person name="Larimer F."/>
            <person name="Land M."/>
            <person name="Hauser L."/>
            <person name="Markowitz V."/>
            <person name="Cheng J.-F."/>
            <person name="Hugenholtz P."/>
            <person name="Woyke T."/>
            <person name="Wu D."/>
            <person name="Jando M."/>
            <person name="Schneider S."/>
            <person name="Klenk H.-P."/>
            <person name="Eisen J.A."/>
        </authorList>
    </citation>
    <scope>NUCLEOTIDE SEQUENCE [LARGE SCALE GENOMIC DNA]</scope>
    <source>
        <strain evidence="4">ATCC 25078 / DSM 43160 / JCM 3152 / KCC A-0152 / KCTC 9177 / NBRC 13315 / NRRL B-3577 / G-20</strain>
    </source>
</reference>
<keyword evidence="2" id="KW-0732">Signal</keyword>
<accession>D2SB25</accession>